<evidence type="ECO:0000256" key="3">
    <source>
        <dbReference type="ARBA" id="ARBA00012560"/>
    </source>
</evidence>
<evidence type="ECO:0000256" key="9">
    <source>
        <dbReference type="ARBA" id="ARBA00031501"/>
    </source>
</evidence>
<evidence type="ECO:0000256" key="6">
    <source>
        <dbReference type="ARBA" id="ARBA00022679"/>
    </source>
</evidence>
<dbReference type="PANTHER" id="PTHR32438">
    <property type="entry name" value="4-ALPHA-GLUCANOTRANSFERASE DPE1, CHLOROPLASTIC/AMYLOPLASTIC"/>
    <property type="match status" value="1"/>
</dbReference>
<gene>
    <name evidence="12" type="primary">malQ_1</name>
    <name evidence="12" type="ORF">GCM10009547_06700</name>
</gene>
<proteinExistence type="inferred from homology"/>
<feature type="compositionally biased region" description="Basic and acidic residues" evidence="11">
    <location>
        <begin position="32"/>
        <end position="42"/>
    </location>
</feature>
<keyword evidence="7 10" id="KW-0119">Carbohydrate metabolism</keyword>
<evidence type="ECO:0000313" key="12">
    <source>
        <dbReference type="EMBL" id="GAA0607429.1"/>
    </source>
</evidence>
<reference evidence="13" key="1">
    <citation type="journal article" date="2019" name="Int. J. Syst. Evol. Microbiol.">
        <title>The Global Catalogue of Microorganisms (GCM) 10K type strain sequencing project: providing services to taxonomists for standard genome sequencing and annotation.</title>
        <authorList>
            <consortium name="The Broad Institute Genomics Platform"/>
            <consortium name="The Broad Institute Genome Sequencing Center for Infectious Disease"/>
            <person name="Wu L."/>
            <person name="Ma J."/>
        </authorList>
    </citation>
    <scope>NUCLEOTIDE SEQUENCE [LARGE SCALE GENOMIC DNA]</scope>
    <source>
        <strain evidence="13">JCM 10671</strain>
    </source>
</reference>
<comment type="similarity">
    <text evidence="2 10">Belongs to the disproportionating enzyme family.</text>
</comment>
<dbReference type="InterPro" id="IPR017853">
    <property type="entry name" value="GH"/>
</dbReference>
<sequence>MTDAWGIDDRFLDAGGTVRSIAPEVLEAVRDRIGTPPDDRPPRPLVTRPGEPVPDGHAYLVLEDGSTREVADFFPADLPYGYHAMIGPAGRARRLILGPGRAHLPDRRMRGWAAQVYAMRSERSWGMGDLEDLRRLARWSSRELGAGFVLVNPVQAVSPTIPQQASPYYPASRRFLNPLYLAVEHVPGAAGVVEVERAAQAGRALNADPHLDRDEVWRLKLAALERIWAIRRRDPCPDFEAWTRTSGPSLQQFATWCVLSEEFGPGWRSWPVPLRTPMSSAVTTFAHGHADRIEFYCWLQWLTQRQLKDASQGIALIQDMPIGVDPGGFDAWAWPELLAENVSVGAPPDEFNTKGQDWGLPPFVPWRLVDAAYQPFIETVRASMTTGGGLRVDHVMGLFRLWWVPGGASPADGAYVRYPAEDLLDIVALESWRARALAVGEDLGTVEPGVREAMADRGILSYRLLWFESDEPASWPEQAMAAVTTHDLPTVAGLWTGSDLREQRQLGMDPNEEGTAEMRDRLATGASLADDASVEEAVAGAYGLLARTPSLLLTVALDDVAGAADRPNIPGADGGRPNWSIPLPADLTELEHRSLLHEVADQVRTAADPPERPAPA</sequence>
<evidence type="ECO:0000256" key="7">
    <source>
        <dbReference type="ARBA" id="ARBA00023277"/>
    </source>
</evidence>
<protein>
    <recommendedName>
        <fullName evidence="4 10">4-alpha-glucanotransferase</fullName>
        <ecNumber evidence="3 10">2.4.1.25</ecNumber>
    </recommendedName>
    <alternativeName>
        <fullName evidence="8 10">Amylomaltase</fullName>
    </alternativeName>
    <alternativeName>
        <fullName evidence="9 10">Disproportionating enzyme</fullName>
    </alternativeName>
</protein>
<comment type="caution">
    <text evidence="12">The sequence shown here is derived from an EMBL/GenBank/DDBJ whole genome shotgun (WGS) entry which is preliminary data.</text>
</comment>
<dbReference type="Gene3D" id="3.20.20.80">
    <property type="entry name" value="Glycosidases"/>
    <property type="match status" value="1"/>
</dbReference>
<evidence type="ECO:0000313" key="13">
    <source>
        <dbReference type="Proteomes" id="UP001500957"/>
    </source>
</evidence>
<comment type="catalytic activity">
    <reaction evidence="1 10">
        <text>Transfers a segment of a (1-&gt;4)-alpha-D-glucan to a new position in an acceptor, which may be glucose or a (1-&gt;4)-alpha-D-glucan.</text>
        <dbReference type="EC" id="2.4.1.25"/>
    </reaction>
</comment>
<dbReference type="Proteomes" id="UP001500957">
    <property type="component" value="Unassembled WGS sequence"/>
</dbReference>
<dbReference type="SUPFAM" id="SSF51445">
    <property type="entry name" value="(Trans)glycosidases"/>
    <property type="match status" value="1"/>
</dbReference>
<dbReference type="InterPro" id="IPR003385">
    <property type="entry name" value="Glyco_hydro_77"/>
</dbReference>
<dbReference type="EMBL" id="BAAAHE010000007">
    <property type="protein sequence ID" value="GAA0607429.1"/>
    <property type="molecule type" value="Genomic_DNA"/>
</dbReference>
<keyword evidence="6 10" id="KW-0808">Transferase</keyword>
<organism evidence="12 13">
    <name type="scientific">Sporichthya brevicatena</name>
    <dbReference type="NCBI Taxonomy" id="171442"/>
    <lineage>
        <taxon>Bacteria</taxon>
        <taxon>Bacillati</taxon>
        <taxon>Actinomycetota</taxon>
        <taxon>Actinomycetes</taxon>
        <taxon>Sporichthyales</taxon>
        <taxon>Sporichthyaceae</taxon>
        <taxon>Sporichthya</taxon>
    </lineage>
</organism>
<evidence type="ECO:0000256" key="11">
    <source>
        <dbReference type="SAM" id="MobiDB-lite"/>
    </source>
</evidence>
<feature type="region of interest" description="Disordered" evidence="11">
    <location>
        <begin position="32"/>
        <end position="51"/>
    </location>
</feature>
<keyword evidence="5 10" id="KW-0328">Glycosyltransferase</keyword>
<evidence type="ECO:0000256" key="2">
    <source>
        <dbReference type="ARBA" id="ARBA00005684"/>
    </source>
</evidence>
<dbReference type="RefSeq" id="WP_344601589.1">
    <property type="nucleotide sequence ID" value="NZ_BAAAHE010000007.1"/>
</dbReference>
<dbReference type="EC" id="2.4.1.25" evidence="3 10"/>
<evidence type="ECO:0000256" key="5">
    <source>
        <dbReference type="ARBA" id="ARBA00022676"/>
    </source>
</evidence>
<evidence type="ECO:0000256" key="10">
    <source>
        <dbReference type="RuleBase" id="RU361207"/>
    </source>
</evidence>
<dbReference type="PANTHER" id="PTHR32438:SF5">
    <property type="entry name" value="4-ALPHA-GLUCANOTRANSFERASE DPE1, CHLOROPLASTIC_AMYLOPLASTIC"/>
    <property type="match status" value="1"/>
</dbReference>
<evidence type="ECO:0000256" key="1">
    <source>
        <dbReference type="ARBA" id="ARBA00000439"/>
    </source>
</evidence>
<evidence type="ECO:0000256" key="4">
    <source>
        <dbReference type="ARBA" id="ARBA00020295"/>
    </source>
</evidence>
<keyword evidence="13" id="KW-1185">Reference proteome</keyword>
<name>A0ABP3RBQ6_9ACTN</name>
<dbReference type="NCBIfam" id="TIGR00217">
    <property type="entry name" value="malQ"/>
    <property type="match status" value="1"/>
</dbReference>
<evidence type="ECO:0000256" key="8">
    <source>
        <dbReference type="ARBA" id="ARBA00031423"/>
    </source>
</evidence>
<accession>A0ABP3RBQ6</accession>
<dbReference type="Pfam" id="PF02446">
    <property type="entry name" value="Glyco_hydro_77"/>
    <property type="match status" value="1"/>
</dbReference>